<evidence type="ECO:0000256" key="5">
    <source>
        <dbReference type="ARBA" id="ARBA00049426"/>
    </source>
</evidence>
<protein>
    <recommendedName>
        <fullName evidence="2">galactinol--sucrose galactosyltransferase</fullName>
        <ecNumber evidence="2">2.4.1.82</ecNumber>
    </recommendedName>
</protein>
<dbReference type="AlphaFoldDB" id="A0A2P5WW32"/>
<dbReference type="EC" id="2.4.1.82" evidence="2"/>
<reference evidence="6 7" key="1">
    <citation type="submission" date="2015-01" db="EMBL/GenBank/DDBJ databases">
        <title>Genome of allotetraploid Gossypium barbadense reveals genomic plasticity and fiber elongation in cotton evolution.</title>
        <authorList>
            <person name="Chen X."/>
            <person name="Liu X."/>
            <person name="Zhao B."/>
            <person name="Zheng H."/>
            <person name="Hu Y."/>
            <person name="Lu G."/>
            <person name="Yang C."/>
            <person name="Chen J."/>
            <person name="Shan C."/>
            <person name="Zhang L."/>
            <person name="Zhou Y."/>
            <person name="Wang L."/>
            <person name="Guo W."/>
            <person name="Bai Y."/>
            <person name="Ruan J."/>
            <person name="Shangguan X."/>
            <person name="Mao Y."/>
            <person name="Jiang J."/>
            <person name="Zhu Y."/>
            <person name="Lei J."/>
            <person name="Kang H."/>
            <person name="Chen S."/>
            <person name="He X."/>
            <person name="Wang R."/>
            <person name="Wang Y."/>
            <person name="Chen J."/>
            <person name="Wang L."/>
            <person name="Yu S."/>
            <person name="Wang B."/>
            <person name="Wei J."/>
            <person name="Song S."/>
            <person name="Lu X."/>
            <person name="Gao Z."/>
            <person name="Gu W."/>
            <person name="Deng X."/>
            <person name="Ma D."/>
            <person name="Wang S."/>
            <person name="Liang W."/>
            <person name="Fang L."/>
            <person name="Cai C."/>
            <person name="Zhu X."/>
            <person name="Zhou B."/>
            <person name="Zhang Y."/>
            <person name="Chen Z."/>
            <person name="Xu S."/>
            <person name="Zhu R."/>
            <person name="Wang S."/>
            <person name="Zhang T."/>
            <person name="Zhao G."/>
        </authorList>
    </citation>
    <scope>NUCLEOTIDE SEQUENCE [LARGE SCALE GENOMIC DNA]</scope>
    <source>
        <strain evidence="7">cv. Xinhai21</strain>
        <tissue evidence="6">Leaf</tissue>
    </source>
</reference>
<dbReference type="Pfam" id="PF05691">
    <property type="entry name" value="Raffinose_syn"/>
    <property type="match status" value="2"/>
</dbReference>
<name>A0A2P5WW32_GOSBA</name>
<evidence type="ECO:0000256" key="1">
    <source>
        <dbReference type="ARBA" id="ARBA00007240"/>
    </source>
</evidence>
<dbReference type="PANTHER" id="PTHR31268:SF26">
    <property type="entry name" value="GALACTINOL--SUCROSE GALACTOSYLTRANSFERASE"/>
    <property type="match status" value="1"/>
</dbReference>
<keyword evidence="3" id="KW-0119">Carbohydrate metabolism</keyword>
<dbReference type="OrthoDB" id="4664297at2759"/>
<comment type="similarity">
    <text evidence="1">Belongs to the glycosyl hydrolases 36 family.</text>
</comment>
<sequence>MRRVTQLVHTTAAAANVLSLLPNISTFCTPFVPISNNLSQDKFNFFSHTSLFLTRNQKWRQNMLLATRPLLKDGNLSINGKEVLKDVPENIVVMPLTDTSAFVGATSPHASCRHVFKLGVIKDVRLLCLFRFKLWWMIPRTGSSASDIPLETQMLLLEARQGPTSSQSTYIIFLPVLDGNFRSSLQGNSSDELEFCDPAVVTLESLKAAFVNYGDHPFDLDSGEAVWNLFGLPLSRDKLTLAKMPGILDWFGWCTWDAFYSDVNPQGIKDGLMSLSQGGTPARFLLIDDGWQDTINEFLEQGEPFVDGLQLGSRLASIKENKKLRRIANEANSKTPSDLKEFISDIRRTFDLKYVYVSHALLGYWGGLVPNTVATKNYDPKLRYPILSPVYLANMRDISMDSMGKHGIGLVDPDKISQFYDDLHGYLASQDVDGVKVDAQNILETISAGFGGRVSLTRQIQQALEGSIAANFSDNSIICCMAQSTDSITSNFLKQSAVSRASHDFYPKEPAAWARHIAAVAFNSILLGELVVPDWDMFYSLHDAAEFHAVARAVGGCGVYVCDKPGRHDFKILQRLVLPDGSVLRAKYPEDHLEIVYSPIRSLMGRGIVCSSPSEKLASAFHKQGIPSGYWLRALTTVSPACVEYLEEVIGLLWTGECAVFSFKTGGVSRLPMEGSLNVSLKPLECDVFTVSPIKVYCEGIEFAAIRLMNMYNSGGALECVEDSTATDSSGCSKYIMHVKGRGAGCFGAYSNCKPISCSINLKDEDFNFNDQLNLLTITIPPRHNSSWDIAICY</sequence>
<evidence type="ECO:0000313" key="6">
    <source>
        <dbReference type="EMBL" id="PPR95308.1"/>
    </source>
</evidence>
<accession>A0A2P5WW32</accession>
<proteinExistence type="inferred from homology"/>
<dbReference type="Proteomes" id="UP000239757">
    <property type="component" value="Unassembled WGS sequence"/>
</dbReference>
<dbReference type="SUPFAM" id="SSF51445">
    <property type="entry name" value="(Trans)glycosidases"/>
    <property type="match status" value="1"/>
</dbReference>
<evidence type="ECO:0000256" key="4">
    <source>
        <dbReference type="ARBA" id="ARBA00025404"/>
    </source>
</evidence>
<gene>
    <name evidence="6" type="ORF">GOBAR_AA25348</name>
</gene>
<dbReference type="EMBL" id="KZ666321">
    <property type="protein sequence ID" value="PPR95308.1"/>
    <property type="molecule type" value="Genomic_DNA"/>
</dbReference>
<comment type="catalytic activity">
    <reaction evidence="5">
        <text>alpha-D-galactosyl-(1-&gt;3)-1D-myo-inositol + sucrose = raffinose + myo-inositol</text>
        <dbReference type="Rhea" id="RHEA:20161"/>
        <dbReference type="ChEBI" id="CHEBI:16634"/>
        <dbReference type="ChEBI" id="CHEBI:17268"/>
        <dbReference type="ChEBI" id="CHEBI:17505"/>
        <dbReference type="ChEBI" id="CHEBI:17992"/>
        <dbReference type="EC" id="2.4.1.82"/>
    </reaction>
</comment>
<evidence type="ECO:0000256" key="2">
    <source>
        <dbReference type="ARBA" id="ARBA00012708"/>
    </source>
</evidence>
<evidence type="ECO:0000256" key="3">
    <source>
        <dbReference type="ARBA" id="ARBA00023277"/>
    </source>
</evidence>
<evidence type="ECO:0000313" key="7">
    <source>
        <dbReference type="Proteomes" id="UP000239757"/>
    </source>
</evidence>
<comment type="function">
    <text evidence="4">Transglycosidase operating by a ping-pong reaction mechanism. Involved in the synthesis of raffinose, a major soluble carbohydrate in seeds, roots and tubers.</text>
</comment>
<dbReference type="Gene3D" id="3.20.20.70">
    <property type="entry name" value="Aldolase class I"/>
    <property type="match status" value="1"/>
</dbReference>
<dbReference type="InterPro" id="IPR013785">
    <property type="entry name" value="Aldolase_TIM"/>
</dbReference>
<dbReference type="PANTHER" id="PTHR31268">
    <property type="match status" value="1"/>
</dbReference>
<dbReference type="InterPro" id="IPR008811">
    <property type="entry name" value="Glycosyl_hydrolases_36"/>
</dbReference>
<dbReference type="InterPro" id="IPR017853">
    <property type="entry name" value="GH"/>
</dbReference>
<organism evidence="6 7">
    <name type="scientific">Gossypium barbadense</name>
    <name type="common">Sea Island cotton</name>
    <name type="synonym">Hibiscus barbadensis</name>
    <dbReference type="NCBI Taxonomy" id="3634"/>
    <lineage>
        <taxon>Eukaryota</taxon>
        <taxon>Viridiplantae</taxon>
        <taxon>Streptophyta</taxon>
        <taxon>Embryophyta</taxon>
        <taxon>Tracheophyta</taxon>
        <taxon>Spermatophyta</taxon>
        <taxon>Magnoliopsida</taxon>
        <taxon>eudicotyledons</taxon>
        <taxon>Gunneridae</taxon>
        <taxon>Pentapetalae</taxon>
        <taxon>rosids</taxon>
        <taxon>malvids</taxon>
        <taxon>Malvales</taxon>
        <taxon>Malvaceae</taxon>
        <taxon>Malvoideae</taxon>
        <taxon>Gossypium</taxon>
    </lineage>
</organism>
<dbReference type="GO" id="GO:0047274">
    <property type="term" value="F:galactinol-sucrose galactosyltransferase activity"/>
    <property type="evidence" value="ECO:0007669"/>
    <property type="project" value="UniProtKB-EC"/>
</dbReference>